<dbReference type="EMBL" id="WBWS01000016">
    <property type="protein sequence ID" value="KAB2766806.1"/>
    <property type="molecule type" value="Genomic_DNA"/>
</dbReference>
<proteinExistence type="predicted"/>
<dbReference type="AlphaFoldDB" id="A0A6L3Z3H5"/>
<dbReference type="Gene3D" id="3.30.2000.30">
    <property type="match status" value="1"/>
</dbReference>
<dbReference type="RefSeq" id="WP_151663904.1">
    <property type="nucleotide sequence ID" value="NZ_WBWS01000016.1"/>
</dbReference>
<reference evidence="1 2" key="1">
    <citation type="submission" date="2019-09" db="EMBL/GenBank/DDBJ databases">
        <title>Taxonomic organization of the family Brucellaceae based on a phylogenomic approach.</title>
        <authorList>
            <person name="Leclercq S."/>
            <person name="Cloeckaert A."/>
            <person name="Zygmunt M.S."/>
        </authorList>
    </citation>
    <scope>NUCLEOTIDE SEQUENCE [LARGE SCALE GENOMIC DNA]</scope>
    <source>
        <strain evidence="1 2">LMG 3313</strain>
    </source>
</reference>
<sequence>MNDSESLELQGAVVSRLRSWPDLTALVGTKIYDIVPSDTTAPYVEIGDFDDHRDDKTCVSGRLIYVTIHVWTKAPAGSSRAETSRIARAVEGALTDASLTLPSYRLVSLDHTRTQIFKDLDDAHLHCVVEFTARTERLF</sequence>
<name>A0A6L3Z3H5_BRUAN</name>
<comment type="caution">
    <text evidence="1">The sequence shown here is derived from an EMBL/GenBank/DDBJ whole genome shotgun (WGS) entry which is preliminary data.</text>
</comment>
<evidence type="ECO:0000313" key="2">
    <source>
        <dbReference type="Proteomes" id="UP000481876"/>
    </source>
</evidence>
<organism evidence="1 2">
    <name type="scientific">Brucella anthropi</name>
    <name type="common">Ochrobactrum anthropi</name>
    <dbReference type="NCBI Taxonomy" id="529"/>
    <lineage>
        <taxon>Bacteria</taxon>
        <taxon>Pseudomonadati</taxon>
        <taxon>Pseudomonadota</taxon>
        <taxon>Alphaproteobacteria</taxon>
        <taxon>Hyphomicrobiales</taxon>
        <taxon>Brucellaceae</taxon>
        <taxon>Brucella/Ochrobactrum group</taxon>
        <taxon>Brucella</taxon>
    </lineage>
</organism>
<dbReference type="InterPro" id="IPR021508">
    <property type="entry name" value="Gp17-like"/>
</dbReference>
<gene>
    <name evidence="1" type="ORF">F9L04_16170</name>
</gene>
<dbReference type="Proteomes" id="UP000481876">
    <property type="component" value="Unassembled WGS sequence"/>
</dbReference>
<protein>
    <submittedName>
        <fullName evidence="1">DUF3168 domain-containing protein</fullName>
    </submittedName>
</protein>
<accession>A0A6L3Z3H5</accession>
<evidence type="ECO:0000313" key="1">
    <source>
        <dbReference type="EMBL" id="KAB2766806.1"/>
    </source>
</evidence>
<dbReference type="Pfam" id="PF11367">
    <property type="entry name" value="Tail_completion_gp17"/>
    <property type="match status" value="1"/>
</dbReference>
<dbReference type="InterPro" id="IPR053745">
    <property type="entry name" value="Viral_Tail_Comp_sf"/>
</dbReference>